<gene>
    <name evidence="2" type="ORF">CYY_006573</name>
</gene>
<organism evidence="2 3">
    <name type="scientific">Polysphondylium violaceum</name>
    <dbReference type="NCBI Taxonomy" id="133409"/>
    <lineage>
        <taxon>Eukaryota</taxon>
        <taxon>Amoebozoa</taxon>
        <taxon>Evosea</taxon>
        <taxon>Eumycetozoa</taxon>
        <taxon>Dictyostelia</taxon>
        <taxon>Dictyosteliales</taxon>
        <taxon>Dictyosteliaceae</taxon>
        <taxon>Polysphondylium</taxon>
    </lineage>
</organism>
<dbReference type="AlphaFoldDB" id="A0A8J4PQS4"/>
<dbReference type="EMBL" id="AJWJ01000310">
    <property type="protein sequence ID" value="KAF2072099.1"/>
    <property type="molecule type" value="Genomic_DNA"/>
</dbReference>
<evidence type="ECO:0000313" key="2">
    <source>
        <dbReference type="EMBL" id="KAF2072099.1"/>
    </source>
</evidence>
<protein>
    <recommendedName>
        <fullName evidence="4">Carbohydrate binding domain-containing protein</fullName>
    </recommendedName>
</protein>
<name>A0A8J4PQS4_9MYCE</name>
<comment type="caution">
    <text evidence="2">The sequence shown here is derived from an EMBL/GenBank/DDBJ whole genome shotgun (WGS) entry which is preliminary data.</text>
</comment>
<evidence type="ECO:0000313" key="3">
    <source>
        <dbReference type="Proteomes" id="UP000695562"/>
    </source>
</evidence>
<dbReference type="PANTHER" id="PTHR35885:SF2">
    <property type="match status" value="1"/>
</dbReference>
<sequence>MNKLFITLLLCIVVSWTQAADEINVVIWNNGTDVNIGTMDVTADDYAHLEIILPDFVYQPSILQSSTYNYVTKQLSLYALNLQKEPFLFIIDTTTWSILSKTALYQEFQYGGLASTNTQQNNLFTTCSAAGYIYPSTIDPNTKAISKLDTVLGSYRGSVYLPNIESYLVVFRNHTGLFAKVYSETSSVVSEISFHFSGNPYPINDSPLNLVYDSTNQNVLAQVYMTDSNDRPSYALAYLVWTPGWVPGDFQVTRMTGYTGDVFLTTVPNNQRQQYAYSFANTYGETTLYTFSTYKNNFVTFRPVFTQVLSAF</sequence>
<reference evidence="2" key="1">
    <citation type="submission" date="2020-01" db="EMBL/GenBank/DDBJ databases">
        <title>Development of genomics and gene disruption for Polysphondylium violaceum indicates a role for the polyketide synthase stlB in stalk morphogenesis.</title>
        <authorList>
            <person name="Narita B."/>
            <person name="Kawabe Y."/>
            <person name="Kin K."/>
            <person name="Saito T."/>
            <person name="Gibbs R."/>
            <person name="Kuspa A."/>
            <person name="Muzny D."/>
            <person name="Queller D."/>
            <person name="Richards S."/>
            <person name="Strassman J."/>
            <person name="Sucgang R."/>
            <person name="Worley K."/>
            <person name="Schaap P."/>
        </authorList>
    </citation>
    <scope>NUCLEOTIDE SEQUENCE</scope>
    <source>
        <strain evidence="2">QSvi11</strain>
    </source>
</reference>
<evidence type="ECO:0008006" key="4">
    <source>
        <dbReference type="Google" id="ProtNLM"/>
    </source>
</evidence>
<evidence type="ECO:0000256" key="1">
    <source>
        <dbReference type="SAM" id="SignalP"/>
    </source>
</evidence>
<dbReference type="Proteomes" id="UP000695562">
    <property type="component" value="Unassembled WGS sequence"/>
</dbReference>
<dbReference type="OrthoDB" id="24030at2759"/>
<keyword evidence="3" id="KW-1185">Reference proteome</keyword>
<dbReference type="PANTHER" id="PTHR35885">
    <property type="entry name" value="CARBOHYDRATE BINDING DOMAIN-CONTAINING PROTEIN-RELATED"/>
    <property type="match status" value="1"/>
</dbReference>
<feature type="chain" id="PRO_5035221966" description="Carbohydrate binding domain-containing protein" evidence="1">
    <location>
        <begin position="20"/>
        <end position="312"/>
    </location>
</feature>
<feature type="signal peptide" evidence="1">
    <location>
        <begin position="1"/>
        <end position="19"/>
    </location>
</feature>
<accession>A0A8J4PQS4</accession>
<keyword evidence="1" id="KW-0732">Signal</keyword>
<proteinExistence type="predicted"/>